<dbReference type="InterPro" id="IPR000408">
    <property type="entry name" value="Reg_chr_condens"/>
</dbReference>
<dbReference type="Gene3D" id="2.130.10.30">
    <property type="entry name" value="Regulator of chromosome condensation 1/beta-lactamase-inhibitor protein II"/>
    <property type="match status" value="1"/>
</dbReference>
<comment type="caution">
    <text evidence="1">The sequence shown here is derived from an EMBL/GenBank/DDBJ whole genome shotgun (WGS) entry which is preliminary data.</text>
</comment>
<dbReference type="AlphaFoldDB" id="X0WXS1"/>
<proteinExistence type="predicted"/>
<dbReference type="SUPFAM" id="SSF50985">
    <property type="entry name" value="RCC1/BLIP-II"/>
    <property type="match status" value="1"/>
</dbReference>
<organism evidence="1">
    <name type="scientific">marine sediment metagenome</name>
    <dbReference type="NCBI Taxonomy" id="412755"/>
    <lineage>
        <taxon>unclassified sequences</taxon>
        <taxon>metagenomes</taxon>
        <taxon>ecological metagenomes</taxon>
    </lineage>
</organism>
<gene>
    <name evidence="1" type="ORF">S01H1_68872</name>
</gene>
<protein>
    <submittedName>
        <fullName evidence="1">Uncharacterized protein</fullName>
    </submittedName>
</protein>
<evidence type="ECO:0000313" key="1">
    <source>
        <dbReference type="EMBL" id="GAG35505.1"/>
    </source>
</evidence>
<dbReference type="InterPro" id="IPR009091">
    <property type="entry name" value="RCC1/BLIP-II"/>
</dbReference>
<reference evidence="1" key="1">
    <citation type="journal article" date="2014" name="Front. Microbiol.">
        <title>High frequency of phylogenetically diverse reductive dehalogenase-homologous genes in deep subseafloor sedimentary metagenomes.</title>
        <authorList>
            <person name="Kawai M."/>
            <person name="Futagami T."/>
            <person name="Toyoda A."/>
            <person name="Takaki Y."/>
            <person name="Nishi S."/>
            <person name="Hori S."/>
            <person name="Arai W."/>
            <person name="Tsubouchi T."/>
            <person name="Morono Y."/>
            <person name="Uchiyama I."/>
            <person name="Ito T."/>
            <person name="Fujiyama A."/>
            <person name="Inagaki F."/>
            <person name="Takami H."/>
        </authorList>
    </citation>
    <scope>NUCLEOTIDE SEQUENCE</scope>
    <source>
        <strain evidence="1">Expedition CK06-06</strain>
    </source>
</reference>
<dbReference type="PROSITE" id="PS50012">
    <property type="entry name" value="RCC1_3"/>
    <property type="match status" value="1"/>
</dbReference>
<accession>X0WXS1</accession>
<feature type="non-terminal residue" evidence="1">
    <location>
        <position position="64"/>
    </location>
</feature>
<name>X0WXS1_9ZZZZ</name>
<dbReference type="EMBL" id="BARS01045687">
    <property type="protein sequence ID" value="GAG35505.1"/>
    <property type="molecule type" value="Genomic_DNA"/>
</dbReference>
<sequence length="64" mass="6645">MSMRMSFGMKVCVVGIVGLLAAGTALGQDRSIVAWGRNNHGQLNVPAPNTDFLAVAAGDYHSLG</sequence>